<dbReference type="EMBL" id="VSRR010007532">
    <property type="protein sequence ID" value="MPC47073.1"/>
    <property type="molecule type" value="Genomic_DNA"/>
</dbReference>
<dbReference type="AlphaFoldDB" id="A0A5B7FPS1"/>
<dbReference type="Proteomes" id="UP000324222">
    <property type="component" value="Unassembled WGS sequence"/>
</dbReference>
<accession>A0A5B7FPS1</accession>
<gene>
    <name evidence="1" type="ORF">E2C01_040808</name>
</gene>
<protein>
    <submittedName>
        <fullName evidence="1">Uncharacterized protein</fullName>
    </submittedName>
</protein>
<sequence>MEKGRVNLGEGLPCYSVKQRGLSCCCGCASSSGVGFGVKGLPDGGNSCACWRVRTWDSDSIASRNHCLLYASISTWQRVEVMGKGKDGPPCPACGRPGSEMLLSLRPAAGPSGDLPNTGRVTETYTAAYQSR</sequence>
<evidence type="ECO:0000313" key="2">
    <source>
        <dbReference type="Proteomes" id="UP000324222"/>
    </source>
</evidence>
<proteinExistence type="predicted"/>
<evidence type="ECO:0000313" key="1">
    <source>
        <dbReference type="EMBL" id="MPC47073.1"/>
    </source>
</evidence>
<keyword evidence="2" id="KW-1185">Reference proteome</keyword>
<reference evidence="1 2" key="1">
    <citation type="submission" date="2019-05" db="EMBL/GenBank/DDBJ databases">
        <title>Another draft genome of Portunus trituberculatus and its Hox gene families provides insights of decapod evolution.</title>
        <authorList>
            <person name="Jeong J.-H."/>
            <person name="Song I."/>
            <person name="Kim S."/>
            <person name="Choi T."/>
            <person name="Kim D."/>
            <person name="Ryu S."/>
            <person name="Kim W."/>
        </authorList>
    </citation>
    <scope>NUCLEOTIDE SEQUENCE [LARGE SCALE GENOMIC DNA]</scope>
    <source>
        <tissue evidence="1">Muscle</tissue>
    </source>
</reference>
<organism evidence="1 2">
    <name type="scientific">Portunus trituberculatus</name>
    <name type="common">Swimming crab</name>
    <name type="synonym">Neptunus trituberculatus</name>
    <dbReference type="NCBI Taxonomy" id="210409"/>
    <lineage>
        <taxon>Eukaryota</taxon>
        <taxon>Metazoa</taxon>
        <taxon>Ecdysozoa</taxon>
        <taxon>Arthropoda</taxon>
        <taxon>Crustacea</taxon>
        <taxon>Multicrustacea</taxon>
        <taxon>Malacostraca</taxon>
        <taxon>Eumalacostraca</taxon>
        <taxon>Eucarida</taxon>
        <taxon>Decapoda</taxon>
        <taxon>Pleocyemata</taxon>
        <taxon>Brachyura</taxon>
        <taxon>Eubrachyura</taxon>
        <taxon>Portunoidea</taxon>
        <taxon>Portunidae</taxon>
        <taxon>Portuninae</taxon>
        <taxon>Portunus</taxon>
    </lineage>
</organism>
<name>A0A5B7FPS1_PORTR</name>
<comment type="caution">
    <text evidence="1">The sequence shown here is derived from an EMBL/GenBank/DDBJ whole genome shotgun (WGS) entry which is preliminary data.</text>
</comment>